<dbReference type="OrthoDB" id="5561043at2759"/>
<reference evidence="9" key="1">
    <citation type="journal article" date="2013" name="Genome Announc.">
        <title>Genome sequence of the food spoilage yeast Zygosaccharomyces bailii CLIB 213(T).</title>
        <authorList>
            <person name="Galeote V."/>
            <person name="Bigey F."/>
            <person name="Devillers H."/>
            <person name="Neuveglise C."/>
            <person name="Dequin S."/>
        </authorList>
    </citation>
    <scope>NUCLEOTIDE SEQUENCE [LARGE SCALE GENOMIC DNA]</scope>
    <source>
        <strain evidence="9">CLIB 213 / ATCC 58445 / CBS 680 / CCRC 21525 / NBRC 1098 / NCYC 1416 / NRRL Y-2227</strain>
    </source>
</reference>
<dbReference type="SUPFAM" id="SSF51679">
    <property type="entry name" value="Bacterial luciferase-like"/>
    <property type="match status" value="1"/>
</dbReference>
<comment type="similarity">
    <text evidence="5">Belongs to the NtaA/SnaA/DszA monooxygenase family.</text>
</comment>
<evidence type="ECO:0000256" key="3">
    <source>
        <dbReference type="ARBA" id="ARBA00023002"/>
    </source>
</evidence>
<dbReference type="Proteomes" id="UP000019375">
    <property type="component" value="Unassembled WGS sequence"/>
</dbReference>
<dbReference type="PANTHER" id="PTHR30011:SF16">
    <property type="entry name" value="C2H2 FINGER DOMAIN TRANSCRIPTION FACTOR (EUROFUNG)-RELATED"/>
    <property type="match status" value="1"/>
</dbReference>
<evidence type="ECO:0000256" key="2">
    <source>
        <dbReference type="ARBA" id="ARBA00022643"/>
    </source>
</evidence>
<dbReference type="EMBL" id="HG316455">
    <property type="protein sequence ID" value="CDF88019.1"/>
    <property type="molecule type" value="Genomic_DNA"/>
</dbReference>
<evidence type="ECO:0000313" key="8">
    <source>
        <dbReference type="EMBL" id="CDF88019.1"/>
    </source>
</evidence>
<dbReference type="GO" id="GO:0004497">
    <property type="term" value="F:monooxygenase activity"/>
    <property type="evidence" value="ECO:0007669"/>
    <property type="project" value="UniProtKB-KW"/>
</dbReference>
<keyword evidence="4" id="KW-0503">Monooxygenase</keyword>
<keyword evidence="9" id="KW-1185">Reference proteome</keyword>
<keyword evidence="3" id="KW-0560">Oxidoreductase</keyword>
<evidence type="ECO:0000313" key="9">
    <source>
        <dbReference type="Proteomes" id="UP000019375"/>
    </source>
</evidence>
<dbReference type="InterPro" id="IPR016215">
    <property type="entry name" value="NTA_MOA"/>
</dbReference>
<proteinExistence type="inferred from homology"/>
<dbReference type="InterPro" id="IPR011251">
    <property type="entry name" value="Luciferase-like_dom"/>
</dbReference>
<dbReference type="NCBIfam" id="TIGR03860">
    <property type="entry name" value="FMN_nitrolo"/>
    <property type="match status" value="1"/>
</dbReference>
<dbReference type="InterPro" id="IPR036661">
    <property type="entry name" value="Luciferase-like_sf"/>
</dbReference>
<dbReference type="PANTHER" id="PTHR30011">
    <property type="entry name" value="ALKANESULFONATE MONOOXYGENASE-RELATED"/>
    <property type="match status" value="1"/>
</dbReference>
<dbReference type="Pfam" id="PF00296">
    <property type="entry name" value="Bac_luciferase"/>
    <property type="match status" value="1"/>
</dbReference>
<evidence type="ECO:0000259" key="7">
    <source>
        <dbReference type="Pfam" id="PF00296"/>
    </source>
</evidence>
<dbReference type="Gene3D" id="3.20.20.30">
    <property type="entry name" value="Luciferase-like domain"/>
    <property type="match status" value="1"/>
</dbReference>
<evidence type="ECO:0000256" key="6">
    <source>
        <dbReference type="SAM" id="MobiDB-lite"/>
    </source>
</evidence>
<keyword evidence="2" id="KW-0288">FMN</keyword>
<evidence type="ECO:0000256" key="1">
    <source>
        <dbReference type="ARBA" id="ARBA00022630"/>
    </source>
</evidence>
<dbReference type="PIRSF" id="PIRSF000337">
    <property type="entry name" value="NTA_MOA"/>
    <property type="match status" value="1"/>
</dbReference>
<dbReference type="InterPro" id="IPR051260">
    <property type="entry name" value="Diverse_substr_monoxygenases"/>
</dbReference>
<name>A0A8J2T6D7_ZYGB2</name>
<feature type="region of interest" description="Disordered" evidence="6">
    <location>
        <begin position="480"/>
        <end position="512"/>
    </location>
</feature>
<sequence>MTIANKRGLSQDLSGTKKPKVEHKKKNLIINAFLMGSAGNQTVNNWRHPLDKSTELFSSPQYWMDLARLFEKGKFNTVFLADVLGPYDVYKGPGNVGPVAKVGSQFPTADPSYFIPLMAAVTTKLAFGITISTISEAPYHLARRLGTLDLISNGRVGWNIVTSYLDSAARNLLNGENLPGNNERYERAEEYVDVVYKLFLSSWQEDAWKRDKENGIFTDPSGIRHINHCGKHFTVPGPAFTQQSPQKMPVIIQAGQSAKGKELAARNGEIVFLSALTPEDLARQKQSVLQIAQDKFSRDPSKIKFIGLVTVILGKTREEAEKKYESYKEYSDEDGARAMFSGWTGVDLDKFGDDEPLTNVDHIATASAVKKWQNAYPRVEKWTKKSIANEIKVGGSGPLIIGTPEEVADTLQQWVDISDIDGFNFAYAVLPQTYEEIVEYLLPELRKRNLAAEDYPPTESKFLTFREQLFGQKTLDTTHPAEGLTWRADETREEHEKRLPKALERLKGETDS</sequence>
<dbReference type="GO" id="GO:0016705">
    <property type="term" value="F:oxidoreductase activity, acting on paired donors, with incorporation or reduction of molecular oxygen"/>
    <property type="evidence" value="ECO:0007669"/>
    <property type="project" value="InterPro"/>
</dbReference>
<gene>
    <name evidence="8" type="ORF">BN860_00430g</name>
</gene>
<dbReference type="AlphaFoldDB" id="A0A8J2T6D7"/>
<keyword evidence="1" id="KW-0285">Flavoprotein</keyword>
<feature type="compositionally biased region" description="Basic and acidic residues" evidence="6">
    <location>
        <begin position="487"/>
        <end position="512"/>
    </location>
</feature>
<accession>A0A8J2T6D7</accession>
<feature type="region of interest" description="Disordered" evidence="6">
    <location>
        <begin position="1"/>
        <end position="21"/>
    </location>
</feature>
<protein>
    <submittedName>
        <fullName evidence="8">BN860_00430g1_1</fullName>
    </submittedName>
</protein>
<feature type="domain" description="Luciferase-like" evidence="7">
    <location>
        <begin position="56"/>
        <end position="416"/>
    </location>
</feature>
<evidence type="ECO:0000256" key="5">
    <source>
        <dbReference type="ARBA" id="ARBA00033748"/>
    </source>
</evidence>
<organism evidence="8 9">
    <name type="scientific">Zygosaccharomyces bailii (strain CLIB 213 / ATCC 58445 / CBS 680 / BCRC 21525 / NBRC 1098 / NCYC 1416 / NRRL Y-2227)</name>
    <dbReference type="NCBI Taxonomy" id="1333698"/>
    <lineage>
        <taxon>Eukaryota</taxon>
        <taxon>Fungi</taxon>
        <taxon>Dikarya</taxon>
        <taxon>Ascomycota</taxon>
        <taxon>Saccharomycotina</taxon>
        <taxon>Saccharomycetes</taxon>
        <taxon>Saccharomycetales</taxon>
        <taxon>Saccharomycetaceae</taxon>
        <taxon>Zygosaccharomyces</taxon>
    </lineage>
</organism>
<evidence type="ECO:0000256" key="4">
    <source>
        <dbReference type="ARBA" id="ARBA00023033"/>
    </source>
</evidence>